<sequence length="128" mass="13897">MTATTRSNHFGSNGSSSNLAFIVCEQECSTGFKVVATMATSTAAAFPDFNRPVTLQLGSEAPTASPHKSVVEMDQFFKRYYGEPAQAPHGPKFKPDPKAWYEHTLVVKMPDNKVKAKAKAKSRASGKD</sequence>
<dbReference type="EMBL" id="CAJNNV010032424">
    <property type="protein sequence ID" value="CAE8639957.1"/>
    <property type="molecule type" value="Genomic_DNA"/>
</dbReference>
<proteinExistence type="predicted"/>
<name>A0A813HQC6_POLGL</name>
<reference evidence="1" key="1">
    <citation type="submission" date="2021-02" db="EMBL/GenBank/DDBJ databases">
        <authorList>
            <person name="Dougan E. K."/>
            <person name="Rhodes N."/>
            <person name="Thang M."/>
            <person name="Chan C."/>
        </authorList>
    </citation>
    <scope>NUCLEOTIDE SEQUENCE</scope>
</reference>
<evidence type="ECO:0000313" key="3">
    <source>
        <dbReference type="Proteomes" id="UP000654075"/>
    </source>
</evidence>
<protein>
    <submittedName>
        <fullName evidence="1">Uncharacterized protein</fullName>
    </submittedName>
</protein>
<dbReference type="Proteomes" id="UP000654075">
    <property type="component" value="Unassembled WGS sequence"/>
</dbReference>
<dbReference type="EMBL" id="CAJNNW010027005">
    <property type="protein sequence ID" value="CAE8689050.1"/>
    <property type="molecule type" value="Genomic_DNA"/>
</dbReference>
<gene>
    <name evidence="1" type="ORF">PGLA1383_LOCUS54933</name>
    <name evidence="2" type="ORF">PGLA2088_LOCUS26290</name>
</gene>
<organism evidence="1 3">
    <name type="scientific">Polarella glacialis</name>
    <name type="common">Dinoflagellate</name>
    <dbReference type="NCBI Taxonomy" id="89957"/>
    <lineage>
        <taxon>Eukaryota</taxon>
        <taxon>Sar</taxon>
        <taxon>Alveolata</taxon>
        <taxon>Dinophyceae</taxon>
        <taxon>Suessiales</taxon>
        <taxon>Suessiaceae</taxon>
        <taxon>Polarella</taxon>
    </lineage>
</organism>
<keyword evidence="3" id="KW-1185">Reference proteome</keyword>
<evidence type="ECO:0000313" key="2">
    <source>
        <dbReference type="EMBL" id="CAE8689050.1"/>
    </source>
</evidence>
<accession>A0A813HQC6</accession>
<dbReference type="Proteomes" id="UP000626109">
    <property type="component" value="Unassembled WGS sequence"/>
</dbReference>
<dbReference type="AlphaFoldDB" id="A0A813HQC6"/>
<comment type="caution">
    <text evidence="1">The sequence shown here is derived from an EMBL/GenBank/DDBJ whole genome shotgun (WGS) entry which is preliminary data.</text>
</comment>
<evidence type="ECO:0000313" key="1">
    <source>
        <dbReference type="EMBL" id="CAE8639957.1"/>
    </source>
</evidence>